<keyword evidence="5" id="KW-0418">Kinase</keyword>
<keyword evidence="6" id="KW-1185">Reference proteome</keyword>
<organism evidence="4 6">
    <name type="scientific">Clostridium neonatale</name>
    <dbReference type="NCBI Taxonomy" id="137838"/>
    <lineage>
        <taxon>Bacteria</taxon>
        <taxon>Bacillati</taxon>
        <taxon>Bacillota</taxon>
        <taxon>Clostridia</taxon>
        <taxon>Eubacteriales</taxon>
        <taxon>Clostridiaceae</taxon>
        <taxon>Clostridium</taxon>
    </lineage>
</organism>
<dbReference type="SUPFAM" id="SSF52540">
    <property type="entry name" value="P-loop containing nucleoside triphosphate hydrolases"/>
    <property type="match status" value="1"/>
</dbReference>
<reference evidence="3" key="4">
    <citation type="submission" date="2022-10" db="EMBL/GenBank/DDBJ databases">
        <authorList>
            <person name="Aires J."/>
            <person name="Mesa V."/>
        </authorList>
    </citation>
    <scope>NUCLEOTIDE SEQUENCE</scope>
    <source>
        <strain evidence="3">Clostridium neonatale JD116</strain>
    </source>
</reference>
<keyword evidence="5" id="KW-0808">Transferase</keyword>
<dbReference type="Proteomes" id="UP001189143">
    <property type="component" value="Unassembled WGS sequence"/>
</dbReference>
<sequence>MKINVEIVTGFLGSGKTIFLNSLISETQVEDEKVLVFQFEKGKTYINGNNDINYPIKVIYIKELKDFRESILYEIDRYKPNRILIEYNGTADINYILRIINKKVYRQYMKVSTIYFIGDSTNLKEYIDNLGNFIIPFIKNANMVVLNNTDKLNKGQIEEYIQKIKSLNSNSYILNVNNKYTMKQNLREANVLDTGIIKKIKVKMKNYWSR</sequence>
<dbReference type="EMBL" id="UWJD01000002">
    <property type="protein sequence ID" value="VCT84650.1"/>
    <property type="molecule type" value="Genomic_DNA"/>
</dbReference>
<reference evidence="4 6" key="1">
    <citation type="submission" date="2017-10" db="EMBL/GenBank/DDBJ databases">
        <title>Effective Description of Clostridium neonatale sp. nov. linked to necrotizing enterocolitis in neonates and a clarification of species assignable to the genus Clostridium (Prazmowski 1880) emend. Lawson and Rainey 2016.</title>
        <authorList>
            <person name="Bernard K."/>
            <person name="Burdz T."/>
            <person name="Wiebe D."/>
            <person name="Balcewich B."/>
            <person name="Alfa M."/>
            <person name="Bernier A.-M."/>
        </authorList>
    </citation>
    <scope>NUCLEOTIDE SEQUENCE [LARGE SCALE GENOMIC DNA]</scope>
    <source>
        <strain evidence="4 6">LCDC99A005</strain>
    </source>
</reference>
<dbReference type="OrthoDB" id="9808822at2"/>
<dbReference type="InterPro" id="IPR027417">
    <property type="entry name" value="P-loop_NTPase"/>
</dbReference>
<proteinExistence type="predicted"/>
<accession>A0A2A7MGZ3</accession>
<dbReference type="EMBL" id="CAKJVE010000004">
    <property type="protein sequence ID" value="CAG9707565.1"/>
    <property type="molecule type" value="Genomic_DNA"/>
</dbReference>
<evidence type="ECO:0000313" key="4">
    <source>
        <dbReference type="EMBL" id="PEG30975.1"/>
    </source>
</evidence>
<dbReference type="Proteomes" id="UP000789738">
    <property type="component" value="Unassembled WGS sequence"/>
</dbReference>
<dbReference type="Proteomes" id="UP000431451">
    <property type="component" value="Unassembled WGS sequence"/>
</dbReference>
<protein>
    <submittedName>
        <fullName evidence="5">Circadian clock protein kinase KaiC</fullName>
        <ecNumber evidence="5">2.7.11.1</ecNumber>
    </submittedName>
    <submittedName>
        <fullName evidence="4">Cobalamin biosynthesis protein</fullName>
    </submittedName>
</protein>
<evidence type="ECO:0000313" key="3">
    <source>
        <dbReference type="EMBL" id="CAI3609476.1"/>
    </source>
</evidence>
<dbReference type="PANTHER" id="PTHR13748:SF62">
    <property type="entry name" value="COBW DOMAIN-CONTAINING PROTEIN"/>
    <property type="match status" value="1"/>
</dbReference>
<dbReference type="Gene3D" id="3.40.50.300">
    <property type="entry name" value="P-loop containing nucleotide triphosphate hydrolases"/>
    <property type="match status" value="1"/>
</dbReference>
<dbReference type="Pfam" id="PF02492">
    <property type="entry name" value="cobW"/>
    <property type="match status" value="1"/>
</dbReference>
<reference evidence="2" key="3">
    <citation type="submission" date="2021-10" db="EMBL/GenBank/DDBJ databases">
        <authorList>
            <person name="Mesa V."/>
        </authorList>
    </citation>
    <scope>NUCLEOTIDE SEQUENCE</scope>
    <source>
        <strain evidence="2">CC3_PB</strain>
    </source>
</reference>
<dbReference type="InterPro" id="IPR051316">
    <property type="entry name" value="Zinc-reg_GTPase_activator"/>
</dbReference>
<reference evidence="5 7" key="2">
    <citation type="submission" date="2018-06" db="EMBL/GenBank/DDBJ databases">
        <authorList>
            <consortium name="IHU Genomes"/>
        </authorList>
    </citation>
    <scope>NUCLEOTIDE SEQUENCE [LARGE SCALE GENOMIC DNA]</scope>
    <source>
        <strain evidence="5 7">NEC25</strain>
    </source>
</reference>
<name>A0A2A7MGZ3_9CLOT</name>
<dbReference type="GO" id="GO:0005737">
    <property type="term" value="C:cytoplasm"/>
    <property type="evidence" value="ECO:0007669"/>
    <property type="project" value="TreeGrafter"/>
</dbReference>
<dbReference type="EMBL" id="PDCJ01000001">
    <property type="protein sequence ID" value="PEG30975.1"/>
    <property type="molecule type" value="Genomic_DNA"/>
</dbReference>
<dbReference type="EMBL" id="CAMTCP010000233">
    <property type="protein sequence ID" value="CAI3609476.1"/>
    <property type="molecule type" value="Genomic_DNA"/>
</dbReference>
<dbReference type="InterPro" id="IPR003495">
    <property type="entry name" value="CobW/HypB/UreG_nucleotide-bd"/>
</dbReference>
<evidence type="ECO:0000313" key="6">
    <source>
        <dbReference type="Proteomes" id="UP000220840"/>
    </source>
</evidence>
<gene>
    <name evidence="5" type="primary">kaiC</name>
    <name evidence="3" type="ORF">CNEO2_360028</name>
    <name evidence="2" type="ORF">CNEO_43090</name>
    <name evidence="5" type="ORF">CNEONATNEC25_02250</name>
    <name evidence="4" type="ORF">CQ394_04425</name>
</gene>
<evidence type="ECO:0000259" key="1">
    <source>
        <dbReference type="Pfam" id="PF02492"/>
    </source>
</evidence>
<evidence type="ECO:0000313" key="2">
    <source>
        <dbReference type="EMBL" id="CAG9707565.1"/>
    </source>
</evidence>
<dbReference type="GeneID" id="68877628"/>
<dbReference type="GO" id="GO:0004674">
    <property type="term" value="F:protein serine/threonine kinase activity"/>
    <property type="evidence" value="ECO:0007669"/>
    <property type="project" value="UniProtKB-EC"/>
</dbReference>
<dbReference type="EC" id="2.7.11.1" evidence="5"/>
<evidence type="ECO:0000313" key="7">
    <source>
        <dbReference type="Proteomes" id="UP000431451"/>
    </source>
</evidence>
<evidence type="ECO:0000313" key="5">
    <source>
        <dbReference type="EMBL" id="VCT84650.1"/>
    </source>
</evidence>
<dbReference type="STRING" id="137838.GCA_001458595_02349"/>
<dbReference type="PANTHER" id="PTHR13748">
    <property type="entry name" value="COBW-RELATED"/>
    <property type="match status" value="1"/>
</dbReference>
<dbReference type="RefSeq" id="WP_058295139.1">
    <property type="nucleotide sequence ID" value="NZ_CAKJVD010000020.1"/>
</dbReference>
<dbReference type="Proteomes" id="UP000220840">
    <property type="component" value="Unassembled WGS sequence"/>
</dbReference>
<dbReference type="AlphaFoldDB" id="A0A2A7MGZ3"/>
<feature type="domain" description="CobW/HypB/UreG nucleotide-binding" evidence="1">
    <location>
        <begin position="5"/>
        <end position="172"/>
    </location>
</feature>